<organism evidence="2 3">
    <name type="scientific">Cladonia borealis</name>
    <dbReference type="NCBI Taxonomy" id="184061"/>
    <lineage>
        <taxon>Eukaryota</taxon>
        <taxon>Fungi</taxon>
        <taxon>Dikarya</taxon>
        <taxon>Ascomycota</taxon>
        <taxon>Pezizomycotina</taxon>
        <taxon>Lecanoromycetes</taxon>
        <taxon>OSLEUM clade</taxon>
        <taxon>Lecanoromycetidae</taxon>
        <taxon>Lecanorales</taxon>
        <taxon>Lecanorineae</taxon>
        <taxon>Cladoniaceae</taxon>
        <taxon>Cladonia</taxon>
    </lineage>
</organism>
<gene>
    <name evidence="2" type="ORF">JMJ35_005648</name>
</gene>
<feature type="compositionally biased region" description="Polar residues" evidence="1">
    <location>
        <begin position="671"/>
        <end position="682"/>
    </location>
</feature>
<dbReference type="PANTHER" id="PTHR39606:SF1">
    <property type="entry name" value="CELL SURFACE PROTEIN"/>
    <property type="match status" value="1"/>
</dbReference>
<feature type="compositionally biased region" description="Low complexity" evidence="1">
    <location>
        <begin position="50"/>
        <end position="102"/>
    </location>
</feature>
<feature type="compositionally biased region" description="Basic and acidic residues" evidence="1">
    <location>
        <begin position="794"/>
        <end position="807"/>
    </location>
</feature>
<dbReference type="AlphaFoldDB" id="A0AA39V128"/>
<accession>A0AA39V128</accession>
<dbReference type="EMBL" id="JAFEKC020000012">
    <property type="protein sequence ID" value="KAK0511798.1"/>
    <property type="molecule type" value="Genomic_DNA"/>
</dbReference>
<feature type="compositionally biased region" description="Basic and acidic residues" evidence="1">
    <location>
        <begin position="701"/>
        <end position="714"/>
    </location>
</feature>
<feature type="region of interest" description="Disordered" evidence="1">
    <location>
        <begin position="362"/>
        <end position="908"/>
    </location>
</feature>
<name>A0AA39V128_9LECA</name>
<feature type="compositionally biased region" description="Basic and acidic residues" evidence="1">
    <location>
        <begin position="508"/>
        <end position="519"/>
    </location>
</feature>
<feature type="region of interest" description="Disordered" evidence="1">
    <location>
        <begin position="1"/>
        <end position="349"/>
    </location>
</feature>
<feature type="compositionally biased region" description="Polar residues" evidence="1">
    <location>
        <begin position="586"/>
        <end position="607"/>
    </location>
</feature>
<evidence type="ECO:0000256" key="1">
    <source>
        <dbReference type="SAM" id="MobiDB-lite"/>
    </source>
</evidence>
<feature type="compositionally biased region" description="Polar residues" evidence="1">
    <location>
        <begin position="31"/>
        <end position="49"/>
    </location>
</feature>
<feature type="compositionally biased region" description="Polar residues" evidence="1">
    <location>
        <begin position="246"/>
        <end position="258"/>
    </location>
</feature>
<feature type="compositionally biased region" description="Basic and acidic residues" evidence="1">
    <location>
        <begin position="284"/>
        <end position="294"/>
    </location>
</feature>
<feature type="compositionally biased region" description="Polar residues" evidence="1">
    <location>
        <begin position="470"/>
        <end position="486"/>
    </location>
</feature>
<feature type="compositionally biased region" description="Basic and acidic residues" evidence="1">
    <location>
        <begin position="659"/>
        <end position="670"/>
    </location>
</feature>
<reference evidence="2" key="1">
    <citation type="submission" date="2023-03" db="EMBL/GenBank/DDBJ databases">
        <title>Complete genome of Cladonia borealis.</title>
        <authorList>
            <person name="Park H."/>
        </authorList>
    </citation>
    <scope>NUCLEOTIDE SEQUENCE</scope>
    <source>
        <strain evidence="2">ANT050790</strain>
    </source>
</reference>
<evidence type="ECO:0000313" key="3">
    <source>
        <dbReference type="Proteomes" id="UP001166286"/>
    </source>
</evidence>
<feature type="compositionally biased region" description="Low complexity" evidence="1">
    <location>
        <begin position="523"/>
        <end position="537"/>
    </location>
</feature>
<comment type="caution">
    <text evidence="2">The sequence shown here is derived from an EMBL/GenBank/DDBJ whole genome shotgun (WGS) entry which is preliminary data.</text>
</comment>
<feature type="compositionally biased region" description="Polar residues" evidence="1">
    <location>
        <begin position="103"/>
        <end position="148"/>
    </location>
</feature>
<feature type="compositionally biased region" description="Basic and acidic residues" evidence="1">
    <location>
        <begin position="885"/>
        <end position="900"/>
    </location>
</feature>
<feature type="compositionally biased region" description="Gly residues" evidence="1">
    <location>
        <begin position="857"/>
        <end position="870"/>
    </location>
</feature>
<feature type="compositionally biased region" description="Basic and acidic residues" evidence="1">
    <location>
        <begin position="453"/>
        <end position="469"/>
    </location>
</feature>
<keyword evidence="3" id="KW-1185">Reference proteome</keyword>
<feature type="compositionally biased region" description="Low complexity" evidence="1">
    <location>
        <begin position="259"/>
        <end position="274"/>
    </location>
</feature>
<feature type="compositionally biased region" description="Polar residues" evidence="1">
    <location>
        <begin position="176"/>
        <end position="200"/>
    </location>
</feature>
<dbReference type="Proteomes" id="UP001166286">
    <property type="component" value="Unassembled WGS sequence"/>
</dbReference>
<feature type="compositionally biased region" description="Basic and acidic residues" evidence="1">
    <location>
        <begin position="555"/>
        <end position="564"/>
    </location>
</feature>
<evidence type="ECO:0000313" key="2">
    <source>
        <dbReference type="EMBL" id="KAK0511798.1"/>
    </source>
</evidence>
<dbReference type="PANTHER" id="PTHR39606">
    <property type="entry name" value="SURFACE PROTEIN, PUTATIVE-RELATED"/>
    <property type="match status" value="1"/>
</dbReference>
<protein>
    <submittedName>
        <fullName evidence="2">Uncharacterized protein</fullName>
    </submittedName>
</protein>
<proteinExistence type="predicted"/>
<sequence>MEKLKNLVNPGGKKDDEVLYGSGNIDDPVLTKNNNNTTSGEGSHFGNSRTTDPLSSSTNPTSTSGYGNTSGNDPLSSSTNPTSNTGRTTDPLSSSTKPTSTSGYGNTSGNDPLSSSTNPTSGSGYDNTARNDPFTTSTNPSGASQYDTGATERGVGGLNEPSASRMPGGFEDDAATTASISSGVPGQSQSRSGFTGSNNPHLGDTTGAGSSLTGNEYPDRSVGSTGVGDQNYAPETGRSFPLGGNSKPTSGSQYPSDQTGAYPTGGAAGSTTAGPHSSNLANKVDPRVDSDLDGSRTTGTTGFGSGTGPSVGSANQGSLARDPAIGSGTGYGDDMTSITGTGTGTGAGIGSGIDPCATGDVAPVTLHTDGPHATDTANRLDPHVAADGTTSGGHHHGHTGRDAALAGGVGAGAYEASRDTPGTTTGTSGGSGIDPYDRDTVGTSSTGKTAGPHKSDLLNKLDPRVDSDLSKQQSTTGASGTGLDSSSTDHHYGRDAGLAGAGGAAAYEAEKHHRDDEPKSTTSGLSSSDQYGSSGLDPRVDNTGSGYGGTTDTTRTGKDHHLGRDAALGAGAGGLAYEAERAHGKPTQSSTIPSDTTGVAYDNTTGPTGSGYDQAGTALAGSGHQPATGFADDRQPQTTSHHLGRDAALGAGAGGAAYEADKMIDNRRTEPGTQFGEQTQPGASIATYPSPGYGNEAAIDPSERRAQGHRKEDAAIAGGAGLGVGAVADHELSKKDEKHLAKEQRKEEKAIEKEQHKHEKAIERDERRHEKALEKEEKKEDKHEKKHGGLLGFLHRDKGDKNAKDEPVQPEASGKVRDGPEFDDEMSAPTGATTRGGVEDQYGTQSAVNDPTLYGGEVSGAGGSGTGMGHGITTHDAYGTQEGQNKLHKDPPGKVLESRGLDQPGSGY</sequence>
<feature type="compositionally biased region" description="Basic and acidic residues" evidence="1">
    <location>
        <begin position="728"/>
        <end position="783"/>
    </location>
</feature>